<dbReference type="InterPro" id="IPR027417">
    <property type="entry name" value="P-loop_NTPase"/>
</dbReference>
<evidence type="ECO:0000256" key="1">
    <source>
        <dbReference type="SAM" id="MobiDB-lite"/>
    </source>
</evidence>
<protein>
    <submittedName>
        <fullName evidence="3">Helicase</fullName>
    </submittedName>
</protein>
<dbReference type="Proteomes" id="UP000658656">
    <property type="component" value="Unassembled WGS sequence"/>
</dbReference>
<dbReference type="AlphaFoldDB" id="A0A8H9IWU5"/>
<feature type="domain" description="Helicase C-terminal" evidence="2">
    <location>
        <begin position="934"/>
        <end position="1084"/>
    </location>
</feature>
<dbReference type="RefSeq" id="WP_145937109.1">
    <property type="nucleotide sequence ID" value="NZ_BNAV01000011.1"/>
</dbReference>
<dbReference type="NCBIfam" id="NF038325">
    <property type="entry name" value="DISARM_DrmAS"/>
    <property type="match status" value="1"/>
</dbReference>
<dbReference type="CDD" id="cd18785">
    <property type="entry name" value="SF2_C"/>
    <property type="match status" value="1"/>
</dbReference>
<dbReference type="Gene3D" id="3.40.50.300">
    <property type="entry name" value="P-loop containing nucleotide triphosphate hydrolases"/>
    <property type="match status" value="1"/>
</dbReference>
<evidence type="ECO:0000259" key="2">
    <source>
        <dbReference type="PROSITE" id="PS51194"/>
    </source>
</evidence>
<dbReference type="OrthoDB" id="713315at2"/>
<keyword evidence="3" id="KW-0547">Nucleotide-binding</keyword>
<feature type="region of interest" description="Disordered" evidence="1">
    <location>
        <begin position="1"/>
        <end position="23"/>
    </location>
</feature>
<organism evidence="3 4">
    <name type="scientific">Amycolatopsis bartoniae</name>
    <dbReference type="NCBI Taxonomy" id="941986"/>
    <lineage>
        <taxon>Bacteria</taxon>
        <taxon>Bacillati</taxon>
        <taxon>Actinomycetota</taxon>
        <taxon>Actinomycetes</taxon>
        <taxon>Pseudonocardiales</taxon>
        <taxon>Pseudonocardiaceae</taxon>
        <taxon>Amycolatopsis</taxon>
    </lineage>
</organism>
<feature type="compositionally biased region" description="Acidic residues" evidence="1">
    <location>
        <begin position="1239"/>
        <end position="1253"/>
    </location>
</feature>
<feature type="compositionally biased region" description="Polar residues" evidence="1">
    <location>
        <begin position="80"/>
        <end position="89"/>
    </location>
</feature>
<keyword evidence="4" id="KW-1185">Reference proteome</keyword>
<keyword evidence="3" id="KW-0067">ATP-binding</keyword>
<reference evidence="3" key="1">
    <citation type="journal article" date="2014" name="Int. J. Syst. Evol. Microbiol.">
        <title>Complete genome sequence of Corynebacterium casei LMG S-19264T (=DSM 44701T), isolated from a smear-ripened cheese.</title>
        <authorList>
            <consortium name="US DOE Joint Genome Institute (JGI-PGF)"/>
            <person name="Walter F."/>
            <person name="Albersmeier A."/>
            <person name="Kalinowski J."/>
            <person name="Ruckert C."/>
        </authorList>
    </citation>
    <scope>NUCLEOTIDE SEQUENCE</scope>
    <source>
        <strain evidence="3">CGMCC 4.7679</strain>
    </source>
</reference>
<keyword evidence="3" id="KW-0378">Hydrolase</keyword>
<accession>A0A8H9IWU5</accession>
<dbReference type="EMBL" id="BNAV01000011">
    <property type="protein sequence ID" value="GHF76571.1"/>
    <property type="molecule type" value="Genomic_DNA"/>
</dbReference>
<feature type="compositionally biased region" description="Basic and acidic residues" evidence="1">
    <location>
        <begin position="976"/>
        <end position="995"/>
    </location>
</feature>
<keyword evidence="3" id="KW-0347">Helicase</keyword>
<feature type="region of interest" description="Disordered" evidence="1">
    <location>
        <begin position="968"/>
        <end position="1000"/>
    </location>
</feature>
<evidence type="ECO:0000313" key="4">
    <source>
        <dbReference type="Proteomes" id="UP000658656"/>
    </source>
</evidence>
<feature type="region of interest" description="Disordered" evidence="1">
    <location>
        <begin position="70"/>
        <end position="102"/>
    </location>
</feature>
<reference evidence="3" key="2">
    <citation type="submission" date="2020-09" db="EMBL/GenBank/DDBJ databases">
        <authorList>
            <person name="Sun Q."/>
            <person name="Zhou Y."/>
        </authorList>
    </citation>
    <scope>NUCLEOTIDE SEQUENCE</scope>
    <source>
        <strain evidence="3">CGMCC 4.7679</strain>
    </source>
</reference>
<feature type="region of interest" description="Disordered" evidence="1">
    <location>
        <begin position="1234"/>
        <end position="1267"/>
    </location>
</feature>
<dbReference type="SUPFAM" id="SSF52540">
    <property type="entry name" value="P-loop containing nucleoside triphosphate hydrolases"/>
    <property type="match status" value="2"/>
</dbReference>
<evidence type="ECO:0000313" key="3">
    <source>
        <dbReference type="EMBL" id="GHF76571.1"/>
    </source>
</evidence>
<proteinExistence type="predicted"/>
<comment type="caution">
    <text evidence="3">The sequence shown here is derived from an EMBL/GenBank/DDBJ whole genome shotgun (WGS) entry which is preliminary data.</text>
</comment>
<dbReference type="InterPro" id="IPR001650">
    <property type="entry name" value="Helicase_C-like"/>
</dbReference>
<dbReference type="GO" id="GO:0004386">
    <property type="term" value="F:helicase activity"/>
    <property type="evidence" value="ECO:0007669"/>
    <property type="project" value="UniProtKB-KW"/>
</dbReference>
<gene>
    <name evidence="3" type="ORF">GCM10017566_58340</name>
</gene>
<name>A0A8H9IWU5_9PSEU</name>
<sequence length="1267" mass="139177">MTDAQPAGPDTGDGIAALDRPQEFPEVSSFQVRDEFQELVVRDLLGPWDGEREEFRPRSSGPRERYLVGMLGPKHEPKSTRQAADSMTDTEPGVQGEGSAELPEVLTPQALGRIWASSMGLSCCVGSDVDVLAVRVEWGQYGKRDTTDEEGNKRTVWAREPVTHTVELRLTDKADFRIPLTATEADEPGVRLAAAIRTRGDRRTVELTLVNAQAEPSSNPDTAWLFQAKLTVTALDGASAIFHPIDDPLHGGDPVEDPEEAHLRLLYRNQLQYAAGHNVAVHAEVQPGTRRAHRLQTTWLPAYDVPATEAPSGAGTPLAGTELSMDDLAEAEPETLRAGLLPLADGYAAWLSERQSEIGELPENLRATAESALFTARRAAQRIRAGIALLTDEATPGHADALRAFRFTNRAMAAQRRHTEIGKLRENPEITYAEARARVEARGKGAASWRPFQLAFVLLNLPSLAEVNHPERAANSNALVDLLFFPTGGGKTEAYLGLTAFTFAIRRLQGVVGTGEDARSGAAGVAVLMRYTLRLLTAQQFQRAAALVCAAEVLRRGDEAIWGEEPFRIGLWVGGSVSPNWYEAAADQVAEAREAGSGTRANVLQTLSCPWCGSLLLAHRDMHTDADARRVYLYCPNAEGAEACPFSHPHSPEGLPILTVDEEIYRYAPSLVIATVDKLAQLPWKGYAGMLFGRVHQYCPRHGFRHDDLDSKVGCGGKHNKKARHPAVTSRPVVPLRPPDLIIQDELHLISGALGTTVGLFEAAVDELCTWTASGAATGPKIVASTATTKRAAEQVRGVFGRDLAIFPPQVTDVADTFFSRQVPVSERNPGRRYLGLCAHGVRLKSAEIRLAEILLLAGQTMFDAYGTPADPYMTMVGYFNATRELAGMRRYLDDDVTTRVRRHGRVKGISDRLIGGTSMLTVQELTSRISSGDISDALKHLEVGFDPELDTTARRRAIAENWREVMSANRGKSPRNAERVKPHPLADRSGERSKSGRTPVDAVLATSMLQVGVDVSRFGLMVVTGQPKNTAEYIQASSRVGRDQRRPGLVVTLYNWTRPRDLAHYEDFEHYHATFYRQVEALSVTPYTRRSLDKGTAATFIAAVRNVVESHSRNRDAQQVDLDGPVVRRIVDRMLARAEVVYGERGREYLAERLARLKDVWKERKQGSVQLGYERQTTKQQLLTNLLRAPSEGEWRETTVALSMRETENEINLLVPAGEELYAATYGAPAWTFAPPEVESDESDDLTGDELGDAAWQQPASTRSAE</sequence>
<dbReference type="PROSITE" id="PS51194">
    <property type="entry name" value="HELICASE_CTER"/>
    <property type="match status" value="1"/>
</dbReference>